<feature type="signal peptide" evidence="6">
    <location>
        <begin position="1"/>
        <end position="26"/>
    </location>
</feature>
<reference evidence="8 9" key="1">
    <citation type="submission" date="2021-02" db="EMBL/GenBank/DDBJ databases">
        <title>De Novo genome assembly of isolated myxobacteria.</title>
        <authorList>
            <person name="Stevens D.C."/>
        </authorList>
    </citation>
    <scope>NUCLEOTIDE SEQUENCE [LARGE SCALE GENOMIC DNA]</scope>
    <source>
        <strain evidence="8 9">SCHIC003</strain>
    </source>
</reference>
<dbReference type="SUPFAM" id="SSF53300">
    <property type="entry name" value="vWA-like"/>
    <property type="match status" value="1"/>
</dbReference>
<dbReference type="Pfam" id="PF25106">
    <property type="entry name" value="VWA_4"/>
    <property type="match status" value="1"/>
</dbReference>
<keyword evidence="3 6" id="KW-0732">Signal</keyword>
<feature type="region of interest" description="Disordered" evidence="5">
    <location>
        <begin position="25"/>
        <end position="52"/>
    </location>
</feature>
<dbReference type="InterPro" id="IPR052969">
    <property type="entry name" value="Thr-specific_kinase-like"/>
</dbReference>
<evidence type="ECO:0000259" key="7">
    <source>
        <dbReference type="PROSITE" id="PS50234"/>
    </source>
</evidence>
<accession>A0ABX7NI07</accession>
<name>A0ABX7NI07_9BACT</name>
<evidence type="ECO:0000256" key="4">
    <source>
        <dbReference type="SAM" id="Coils"/>
    </source>
</evidence>
<dbReference type="PROSITE" id="PS50234">
    <property type="entry name" value="VWFA"/>
    <property type="match status" value="1"/>
</dbReference>
<feature type="chain" id="PRO_5046956059" evidence="6">
    <location>
        <begin position="27"/>
        <end position="406"/>
    </location>
</feature>
<evidence type="ECO:0000256" key="2">
    <source>
        <dbReference type="ARBA" id="ARBA00022525"/>
    </source>
</evidence>
<feature type="compositionally biased region" description="Pro residues" evidence="5">
    <location>
        <begin position="26"/>
        <end position="37"/>
    </location>
</feature>
<comment type="subcellular location">
    <subcellularLocation>
        <location evidence="1">Secreted</location>
    </subcellularLocation>
</comment>
<evidence type="ECO:0000256" key="6">
    <source>
        <dbReference type="SAM" id="SignalP"/>
    </source>
</evidence>
<dbReference type="EMBL" id="CP071091">
    <property type="protein sequence ID" value="QSQ18051.1"/>
    <property type="molecule type" value="Genomic_DNA"/>
</dbReference>
<dbReference type="CDD" id="cd00198">
    <property type="entry name" value="vWFA"/>
    <property type="match status" value="1"/>
</dbReference>
<feature type="coiled-coil region" evidence="4">
    <location>
        <begin position="344"/>
        <end position="378"/>
    </location>
</feature>
<dbReference type="PANTHER" id="PTHR47763">
    <property type="entry name" value="ALPHA-PROTEIN KINASE VWKA"/>
    <property type="match status" value="1"/>
</dbReference>
<keyword evidence="2" id="KW-0964">Secreted</keyword>
<evidence type="ECO:0000256" key="5">
    <source>
        <dbReference type="SAM" id="MobiDB-lite"/>
    </source>
</evidence>
<protein>
    <submittedName>
        <fullName evidence="8">VWA domain-containing protein</fullName>
    </submittedName>
</protein>
<dbReference type="PANTHER" id="PTHR47763:SF1">
    <property type="entry name" value="DUF659 DOMAIN-CONTAINING PROTEIN"/>
    <property type="match status" value="1"/>
</dbReference>
<dbReference type="Proteomes" id="UP000663090">
    <property type="component" value="Chromosome"/>
</dbReference>
<sequence length="406" mass="42963">MDLKSLSRTVLTAALATTLSAAPALAAPPPVKAPPPVAVNQGQKAQDEKKAAAPRPEIEVVFVLDTTGSMSGLLEGAKAKIYSIASGIAQGRPTPHLKIGLVAYRDVGDDYVTKRFDLSDDLDTVFANLRRFTAGGGGDTPEHVGRGLGEAVSKLSWSQDRTVMKAIFLVGDAPPAKRNDDWDFKHWSKRAKDKHIVVNTVRCGLDEETMTAWKYVAKLTDGSFDTIEQSGGMVAVATPYDDELAKVNSALASKTLYTGKAEVQAENMARAQAMAELAPEAASERITYLRKTRGAEGSSGAGAAPAPSSAPVAVGGAVDLVSAPEKLASVRDDELPADLKSLSAEARTAKVKQLADEKKALEAKASKLAEEREAWLSKNRPAKEDAFDANVMKGVKAQAAKYGVAY</sequence>
<dbReference type="SMART" id="SM00327">
    <property type="entry name" value="VWA"/>
    <property type="match status" value="1"/>
</dbReference>
<dbReference type="InterPro" id="IPR056861">
    <property type="entry name" value="HMCN1-like_VWA"/>
</dbReference>
<dbReference type="RefSeq" id="WP_206719659.1">
    <property type="nucleotide sequence ID" value="NZ_CP071091.1"/>
</dbReference>
<evidence type="ECO:0000256" key="3">
    <source>
        <dbReference type="ARBA" id="ARBA00022729"/>
    </source>
</evidence>
<dbReference type="InterPro" id="IPR036465">
    <property type="entry name" value="vWFA_dom_sf"/>
</dbReference>
<gene>
    <name evidence="8" type="ORF">JY572_19395</name>
</gene>
<proteinExistence type="predicted"/>
<dbReference type="Gene3D" id="3.40.50.410">
    <property type="entry name" value="von Willebrand factor, type A domain"/>
    <property type="match status" value="1"/>
</dbReference>
<feature type="domain" description="VWFA" evidence="7">
    <location>
        <begin position="59"/>
        <end position="251"/>
    </location>
</feature>
<evidence type="ECO:0000313" key="9">
    <source>
        <dbReference type="Proteomes" id="UP000663090"/>
    </source>
</evidence>
<keyword evidence="9" id="KW-1185">Reference proteome</keyword>
<evidence type="ECO:0000313" key="8">
    <source>
        <dbReference type="EMBL" id="QSQ18051.1"/>
    </source>
</evidence>
<evidence type="ECO:0000256" key="1">
    <source>
        <dbReference type="ARBA" id="ARBA00004613"/>
    </source>
</evidence>
<dbReference type="InterPro" id="IPR002035">
    <property type="entry name" value="VWF_A"/>
</dbReference>
<keyword evidence="4" id="KW-0175">Coiled coil</keyword>
<organism evidence="8 9">
    <name type="scientific">Myxococcus landrumensis</name>
    <dbReference type="NCBI Taxonomy" id="2813577"/>
    <lineage>
        <taxon>Bacteria</taxon>
        <taxon>Pseudomonadati</taxon>
        <taxon>Myxococcota</taxon>
        <taxon>Myxococcia</taxon>
        <taxon>Myxococcales</taxon>
        <taxon>Cystobacterineae</taxon>
        <taxon>Myxococcaceae</taxon>
        <taxon>Myxococcus</taxon>
    </lineage>
</organism>